<comment type="caution">
    <text evidence="1">The sequence shown here is derived from an EMBL/GenBank/DDBJ whole genome shotgun (WGS) entry which is preliminary data.</text>
</comment>
<reference evidence="1 2" key="1">
    <citation type="submission" date="2018-07" db="EMBL/GenBank/DDBJ databases">
        <title>Genome analysis of Larkinella rosea.</title>
        <authorList>
            <person name="Zhou Z."/>
            <person name="Wang G."/>
        </authorList>
    </citation>
    <scope>NUCLEOTIDE SEQUENCE [LARGE SCALE GENOMIC DNA]</scope>
    <source>
        <strain evidence="2">zzj9</strain>
    </source>
</reference>
<proteinExistence type="predicted"/>
<evidence type="ECO:0000313" key="2">
    <source>
        <dbReference type="Proteomes" id="UP000253383"/>
    </source>
</evidence>
<dbReference type="Proteomes" id="UP000253383">
    <property type="component" value="Unassembled WGS sequence"/>
</dbReference>
<dbReference type="EMBL" id="QOWE01000027">
    <property type="protein sequence ID" value="RCR66470.1"/>
    <property type="molecule type" value="Genomic_DNA"/>
</dbReference>
<dbReference type="AlphaFoldDB" id="A0A368JFM9"/>
<name>A0A368JFM9_9BACT</name>
<organism evidence="1 2">
    <name type="scientific">Larkinella punicea</name>
    <dbReference type="NCBI Taxonomy" id="2315727"/>
    <lineage>
        <taxon>Bacteria</taxon>
        <taxon>Pseudomonadati</taxon>
        <taxon>Bacteroidota</taxon>
        <taxon>Cytophagia</taxon>
        <taxon>Cytophagales</taxon>
        <taxon>Spirosomataceae</taxon>
        <taxon>Larkinella</taxon>
    </lineage>
</organism>
<protein>
    <submittedName>
        <fullName evidence="1">Uncharacterized protein</fullName>
    </submittedName>
</protein>
<evidence type="ECO:0000313" key="1">
    <source>
        <dbReference type="EMBL" id="RCR66470.1"/>
    </source>
</evidence>
<dbReference type="RefSeq" id="WP_114409143.1">
    <property type="nucleotide sequence ID" value="NZ_QOWE01000027.1"/>
</dbReference>
<keyword evidence="2" id="KW-1185">Reference proteome</keyword>
<sequence length="121" mass="13091">MEPQNDFLDSLPETSELLENTIDTLTNGIDLEAGKADTSLLQKWIDILNQTENTQPLGSKLSELNEALTTKSPDKATTQRLLNDIADATTEFATEVGPEGELPPQLEGLAAALRNLAIQLS</sequence>
<gene>
    <name evidence="1" type="ORF">DUE52_26725</name>
</gene>
<dbReference type="OrthoDB" id="964226at2"/>
<accession>A0A368JFM9</accession>